<evidence type="ECO:0000256" key="4">
    <source>
        <dbReference type="ARBA" id="ARBA00022801"/>
    </source>
</evidence>
<keyword evidence="6" id="KW-0229">DNA integration</keyword>
<proteinExistence type="predicted"/>
<feature type="domain" description="Integrase catalytic" evidence="10">
    <location>
        <begin position="116"/>
        <end position="285"/>
    </location>
</feature>
<dbReference type="SUPFAM" id="SSF53098">
    <property type="entry name" value="Ribonuclease H-like"/>
    <property type="match status" value="1"/>
</dbReference>
<evidence type="ECO:0000313" key="12">
    <source>
        <dbReference type="Proteomes" id="UP000704712"/>
    </source>
</evidence>
<evidence type="ECO:0000313" key="11">
    <source>
        <dbReference type="EMBL" id="KAF4143322.1"/>
    </source>
</evidence>
<evidence type="ECO:0000256" key="3">
    <source>
        <dbReference type="ARBA" id="ARBA00022759"/>
    </source>
</evidence>
<dbReference type="InterPro" id="IPR001584">
    <property type="entry name" value="Integrase_cat-core"/>
</dbReference>
<dbReference type="GO" id="GO:0003676">
    <property type="term" value="F:nucleic acid binding"/>
    <property type="evidence" value="ECO:0007669"/>
    <property type="project" value="InterPro"/>
</dbReference>
<keyword evidence="1" id="KW-0540">Nuclease</keyword>
<dbReference type="InterPro" id="IPR036397">
    <property type="entry name" value="RNaseH_sf"/>
</dbReference>
<comment type="caution">
    <text evidence="11">The sequence shown here is derived from an EMBL/GenBank/DDBJ whole genome shotgun (WGS) entry which is preliminary data.</text>
</comment>
<dbReference type="GO" id="GO:0046872">
    <property type="term" value="F:metal ion binding"/>
    <property type="evidence" value="ECO:0007669"/>
    <property type="project" value="UniProtKB-KW"/>
</dbReference>
<dbReference type="EMBL" id="JAACNO010001043">
    <property type="protein sequence ID" value="KAF4143322.1"/>
    <property type="molecule type" value="Genomic_DNA"/>
</dbReference>
<dbReference type="GO" id="GO:0016787">
    <property type="term" value="F:hydrolase activity"/>
    <property type="evidence" value="ECO:0007669"/>
    <property type="project" value="UniProtKB-KW"/>
</dbReference>
<protein>
    <submittedName>
        <fullName evidence="11">Integrase core domain</fullName>
    </submittedName>
</protein>
<evidence type="ECO:0000256" key="2">
    <source>
        <dbReference type="ARBA" id="ARBA00022723"/>
    </source>
</evidence>
<evidence type="ECO:0000256" key="9">
    <source>
        <dbReference type="ARBA" id="ARBA00023172"/>
    </source>
</evidence>
<dbReference type="InterPro" id="IPR012337">
    <property type="entry name" value="RNaseH-like_sf"/>
</dbReference>
<evidence type="ECO:0000256" key="5">
    <source>
        <dbReference type="ARBA" id="ARBA00022842"/>
    </source>
</evidence>
<keyword evidence="8" id="KW-0548">Nucleotidyltransferase</keyword>
<dbReference type="GO" id="GO:0006310">
    <property type="term" value="P:DNA recombination"/>
    <property type="evidence" value="ECO:0007669"/>
    <property type="project" value="UniProtKB-KW"/>
</dbReference>
<reference evidence="11" key="1">
    <citation type="submission" date="2020-03" db="EMBL/GenBank/DDBJ databases">
        <title>Hybrid Assembly of Korean Phytophthora infestans isolates.</title>
        <authorList>
            <person name="Prokchorchik M."/>
            <person name="Lee Y."/>
            <person name="Seo J."/>
            <person name="Cho J.-H."/>
            <person name="Park Y.-E."/>
            <person name="Jang D.-C."/>
            <person name="Im J.-S."/>
            <person name="Choi J.-G."/>
            <person name="Park H.-J."/>
            <person name="Lee G.-B."/>
            <person name="Lee Y.-G."/>
            <person name="Hong S.-Y."/>
            <person name="Cho K."/>
            <person name="Sohn K.H."/>
        </authorList>
    </citation>
    <scope>NUCLEOTIDE SEQUENCE</scope>
    <source>
        <strain evidence="11">KR_2_A2</strain>
    </source>
</reference>
<keyword evidence="2" id="KW-0479">Metal-binding</keyword>
<evidence type="ECO:0000256" key="7">
    <source>
        <dbReference type="ARBA" id="ARBA00022918"/>
    </source>
</evidence>
<evidence type="ECO:0000256" key="1">
    <source>
        <dbReference type="ARBA" id="ARBA00022722"/>
    </source>
</evidence>
<keyword evidence="5" id="KW-0460">Magnesium</keyword>
<dbReference type="PROSITE" id="PS50994">
    <property type="entry name" value="INTEGRASE"/>
    <property type="match status" value="1"/>
</dbReference>
<dbReference type="PANTHER" id="PTHR42648:SF11">
    <property type="entry name" value="TRANSPOSON TY4-P GAG-POL POLYPROTEIN"/>
    <property type="match status" value="1"/>
</dbReference>
<keyword evidence="4" id="KW-0378">Hydrolase</keyword>
<evidence type="ECO:0000256" key="8">
    <source>
        <dbReference type="ARBA" id="ARBA00022932"/>
    </source>
</evidence>
<keyword evidence="8" id="KW-0239">DNA-directed DNA polymerase</keyword>
<keyword evidence="7" id="KW-0695">RNA-directed DNA polymerase</keyword>
<accession>A0A8S9UVM7</accession>
<keyword evidence="9" id="KW-0233">DNA recombination</keyword>
<dbReference type="GO" id="GO:0015074">
    <property type="term" value="P:DNA integration"/>
    <property type="evidence" value="ECO:0007669"/>
    <property type="project" value="UniProtKB-KW"/>
</dbReference>
<sequence>MYAVELADGELITGERMGKMKLDDVNKIVLDNVVYAPGFNQTLISVKQLIDQGMKVEFTDKECFIYDKPVYAGKCLESDQGTGKIQRRENRGPSHTPRTCETCAKSKITHSPAPRVATRPPEAQDEVCHGDLAGPFRRSYNGNSYYFALKWMGHTSVYFLRNKSDAARSFKAFMKVINRRFGDTKSLKIYRSDNGGEFLGAEFRKVCEDEGISTEMSEPHAHHQNGVAERTHRTLADSARALMLQADMPHYLWEYAIRSAVHTRNRFLAKGDKTKTPFEKFWGRKPDMKHVKTFGQRCVVYIPSEERSTKFQFRPKGRAGIFLGSDPERKGYLYTSRVEGIVLSTARAWFFWNHQTLIRLEETIQMTDWLLWTKPRSPAATMTAMVITKNA</sequence>
<dbReference type="InterPro" id="IPR039537">
    <property type="entry name" value="Retrotran_Ty1/copia-like"/>
</dbReference>
<dbReference type="GO" id="GO:0004519">
    <property type="term" value="F:endonuclease activity"/>
    <property type="evidence" value="ECO:0007669"/>
    <property type="project" value="UniProtKB-KW"/>
</dbReference>
<evidence type="ECO:0000259" key="10">
    <source>
        <dbReference type="PROSITE" id="PS50994"/>
    </source>
</evidence>
<dbReference type="PANTHER" id="PTHR42648">
    <property type="entry name" value="TRANSPOSASE, PUTATIVE-RELATED"/>
    <property type="match status" value="1"/>
</dbReference>
<dbReference type="GO" id="GO:0003964">
    <property type="term" value="F:RNA-directed DNA polymerase activity"/>
    <property type="evidence" value="ECO:0007669"/>
    <property type="project" value="UniProtKB-KW"/>
</dbReference>
<dbReference type="Proteomes" id="UP000704712">
    <property type="component" value="Unassembled WGS sequence"/>
</dbReference>
<keyword evidence="8" id="KW-0808">Transferase</keyword>
<gene>
    <name evidence="11" type="ORF">GN958_ATG07487</name>
</gene>
<dbReference type="GO" id="GO:0003887">
    <property type="term" value="F:DNA-directed DNA polymerase activity"/>
    <property type="evidence" value="ECO:0007669"/>
    <property type="project" value="UniProtKB-KW"/>
</dbReference>
<name>A0A8S9UVM7_PHYIN</name>
<organism evidence="11 12">
    <name type="scientific">Phytophthora infestans</name>
    <name type="common">Potato late blight agent</name>
    <name type="synonym">Botrytis infestans</name>
    <dbReference type="NCBI Taxonomy" id="4787"/>
    <lineage>
        <taxon>Eukaryota</taxon>
        <taxon>Sar</taxon>
        <taxon>Stramenopiles</taxon>
        <taxon>Oomycota</taxon>
        <taxon>Peronosporomycetes</taxon>
        <taxon>Peronosporales</taxon>
        <taxon>Peronosporaceae</taxon>
        <taxon>Phytophthora</taxon>
    </lineage>
</organism>
<dbReference type="Gene3D" id="3.30.420.10">
    <property type="entry name" value="Ribonuclease H-like superfamily/Ribonuclease H"/>
    <property type="match status" value="1"/>
</dbReference>
<evidence type="ECO:0000256" key="6">
    <source>
        <dbReference type="ARBA" id="ARBA00022908"/>
    </source>
</evidence>
<dbReference type="AlphaFoldDB" id="A0A8S9UVM7"/>
<keyword evidence="3" id="KW-0255">Endonuclease</keyword>